<feature type="transmembrane region" description="Helical" evidence="2">
    <location>
        <begin position="141"/>
        <end position="162"/>
    </location>
</feature>
<organism evidence="3 4">
    <name type="scientific">Propioniciclava tarda</name>
    <dbReference type="NCBI Taxonomy" id="433330"/>
    <lineage>
        <taxon>Bacteria</taxon>
        <taxon>Bacillati</taxon>
        <taxon>Actinomycetota</taxon>
        <taxon>Actinomycetes</taxon>
        <taxon>Propionibacteriales</taxon>
        <taxon>Propionibacteriaceae</taxon>
        <taxon>Propioniciclava</taxon>
    </lineage>
</organism>
<dbReference type="Proteomes" id="UP000291933">
    <property type="component" value="Unassembled WGS sequence"/>
</dbReference>
<feature type="transmembrane region" description="Helical" evidence="2">
    <location>
        <begin position="245"/>
        <end position="266"/>
    </location>
</feature>
<dbReference type="AlphaFoldDB" id="A0A4Q9KL48"/>
<dbReference type="OrthoDB" id="9813172at2"/>
<keyword evidence="2" id="KW-0472">Membrane</keyword>
<comment type="caution">
    <text evidence="3">The sequence shown here is derived from an EMBL/GenBank/DDBJ whole genome shotgun (WGS) entry which is preliminary data.</text>
</comment>
<keyword evidence="2" id="KW-1133">Transmembrane helix</keyword>
<sequence length="271" mass="29243">MVGAFGDRGRGGLPSPAIGTPHRVVRTNPGGSVQFVADASSFEGGEFELFGEPHLIALTLVVLAQVLLAKTMKDASPVARGRVRVGLAAGLVAQEVSYHAWRLATGTWTAREMVPLHLCSVAVWFGAAMLALRNQTLYDHLYYVATFGATIALLTPDIGRFGFPHYRFFQFFVSHGLVLGAPWWMTFVEGFRPSRGSLLRAMAGTVVHGAGAYLVNRRLGSNYMFVSRKPATSSVLDKLPDWPGYLPYVAAAVFAAYGALALPWALKDAQG</sequence>
<feature type="transmembrane region" description="Helical" evidence="2">
    <location>
        <begin position="168"/>
        <end position="185"/>
    </location>
</feature>
<dbReference type="NCBIfam" id="TIGR02206">
    <property type="entry name" value="intg_mem_TP0381"/>
    <property type="match status" value="1"/>
</dbReference>
<gene>
    <name evidence="3" type="ORF">ET996_11115</name>
</gene>
<feature type="region of interest" description="Disordered" evidence="1">
    <location>
        <begin position="1"/>
        <end position="21"/>
    </location>
</feature>
<keyword evidence="4" id="KW-1185">Reference proteome</keyword>
<evidence type="ECO:0000313" key="4">
    <source>
        <dbReference type="Proteomes" id="UP000291933"/>
    </source>
</evidence>
<accession>A0A4Q9KL48</accession>
<evidence type="ECO:0000256" key="1">
    <source>
        <dbReference type="SAM" id="MobiDB-lite"/>
    </source>
</evidence>
<evidence type="ECO:0000256" key="2">
    <source>
        <dbReference type="SAM" id="Phobius"/>
    </source>
</evidence>
<feature type="transmembrane region" description="Helical" evidence="2">
    <location>
        <begin position="113"/>
        <end position="132"/>
    </location>
</feature>
<reference evidence="3 4" key="1">
    <citation type="submission" date="2019-01" db="EMBL/GenBank/DDBJ databases">
        <title>Lactibacter flavus gen. nov., sp. nov., a novel bacterium of the family Propionibacteriaceae isolated from raw milk and dairy products.</title>
        <authorList>
            <person name="Huptas C."/>
            <person name="Wenning M."/>
            <person name="Breitenwieser F."/>
            <person name="Doll E."/>
            <person name="Von Neubeck M."/>
            <person name="Busse H.-J."/>
            <person name="Scherer S."/>
        </authorList>
    </citation>
    <scope>NUCLEOTIDE SEQUENCE [LARGE SCALE GENOMIC DNA]</scope>
    <source>
        <strain evidence="3 4">DSM 22130</strain>
    </source>
</reference>
<keyword evidence="2" id="KW-0812">Transmembrane</keyword>
<name>A0A4Q9KL48_PROTD</name>
<evidence type="ECO:0000313" key="3">
    <source>
        <dbReference type="EMBL" id="TBT94379.1"/>
    </source>
</evidence>
<dbReference type="InterPro" id="IPR011737">
    <property type="entry name" value="CHP02206_TP0381"/>
</dbReference>
<dbReference type="EMBL" id="SDMR01000014">
    <property type="protein sequence ID" value="TBT94379.1"/>
    <property type="molecule type" value="Genomic_DNA"/>
</dbReference>
<dbReference type="Pfam" id="PF14808">
    <property type="entry name" value="TMEM164"/>
    <property type="match status" value="1"/>
</dbReference>
<proteinExistence type="predicted"/>
<protein>
    <submittedName>
        <fullName evidence="3">TIGR02206 family membrane protein</fullName>
    </submittedName>
</protein>